<evidence type="ECO:0000313" key="3">
    <source>
        <dbReference type="EMBL" id="GGJ00451.1"/>
    </source>
</evidence>
<dbReference type="InterPro" id="IPR050662">
    <property type="entry name" value="Sec-metab_biosynth-thioest"/>
</dbReference>
<dbReference type="Pfam" id="PF00753">
    <property type="entry name" value="Lactamase_B"/>
    <property type="match status" value="1"/>
</dbReference>
<feature type="region of interest" description="Disordered" evidence="1">
    <location>
        <begin position="256"/>
        <end position="276"/>
    </location>
</feature>
<evidence type="ECO:0000259" key="2">
    <source>
        <dbReference type="SMART" id="SM00849"/>
    </source>
</evidence>
<name>A0A830EKR2_9EURY</name>
<dbReference type="Proteomes" id="UP000653099">
    <property type="component" value="Unassembled WGS sequence"/>
</dbReference>
<dbReference type="Gene3D" id="3.60.15.10">
    <property type="entry name" value="Ribonuclease Z/Hydroxyacylglutathione hydrolase-like"/>
    <property type="match status" value="1"/>
</dbReference>
<dbReference type="SMART" id="SM00849">
    <property type="entry name" value="Lactamase_B"/>
    <property type="match status" value="1"/>
</dbReference>
<protein>
    <submittedName>
        <fullName evidence="3">MBL fold hydrolase</fullName>
    </submittedName>
</protein>
<accession>A0A830EKR2</accession>
<reference evidence="3" key="2">
    <citation type="submission" date="2020-09" db="EMBL/GenBank/DDBJ databases">
        <authorList>
            <person name="Sun Q."/>
            <person name="Ohkuma M."/>
        </authorList>
    </citation>
    <scope>NUCLEOTIDE SEQUENCE</scope>
    <source>
        <strain evidence="3">JCM 14359</strain>
    </source>
</reference>
<dbReference type="EMBL" id="BMOC01000003">
    <property type="protein sequence ID" value="GGJ00451.1"/>
    <property type="molecule type" value="Genomic_DNA"/>
</dbReference>
<dbReference type="OrthoDB" id="205181at2157"/>
<reference evidence="3" key="1">
    <citation type="journal article" date="2014" name="Int. J. Syst. Evol. Microbiol.">
        <title>Complete genome sequence of Corynebacterium casei LMG S-19264T (=DSM 44701T), isolated from a smear-ripened cheese.</title>
        <authorList>
            <consortium name="US DOE Joint Genome Institute (JGI-PGF)"/>
            <person name="Walter F."/>
            <person name="Albersmeier A."/>
            <person name="Kalinowski J."/>
            <person name="Ruckert C."/>
        </authorList>
    </citation>
    <scope>NUCLEOTIDE SEQUENCE</scope>
    <source>
        <strain evidence="3">JCM 14359</strain>
    </source>
</reference>
<keyword evidence="4" id="KW-1185">Reference proteome</keyword>
<dbReference type="AlphaFoldDB" id="A0A830EKR2"/>
<dbReference type="PANTHER" id="PTHR23131:SF4">
    <property type="entry name" value="METALLO-BETA-LACTAMASE SUPERFAMILY POTEIN"/>
    <property type="match status" value="1"/>
</dbReference>
<keyword evidence="3" id="KW-0378">Hydrolase</keyword>
<dbReference type="GO" id="GO:0016787">
    <property type="term" value="F:hydrolase activity"/>
    <property type="evidence" value="ECO:0007669"/>
    <property type="project" value="UniProtKB-KW"/>
</dbReference>
<feature type="region of interest" description="Disordered" evidence="1">
    <location>
        <begin position="216"/>
        <end position="237"/>
    </location>
</feature>
<feature type="region of interest" description="Disordered" evidence="1">
    <location>
        <begin position="1"/>
        <end position="22"/>
    </location>
</feature>
<sequence length="343" mass="35472">MSSTTVQRIAHTAASPEGENSTYVLPDRGLVVDPGPPGEAPWETLTNGLAAAGLPVDAIGTVAVTHWHADHAGVAPRLAAAADAELVLHENDAPLVADYAAERERRLDRDARRLRAWGVPDATVADIVDGDTPSPMPDACPVSAVTDGESVAGAEAVHTPGHTAGHLALLADDALLVGDAVLPTYTPNVGGSDTRLDAALSTYLDTLDELVERFGGDTGSEAAAPPDAYPGHGPTVDLPDRIRTIRDHHADRTLDAVAALPDPGDNTDDGEPGPTPWAVANDLFGEMAGIHAKMGAGEAAAHLAFAADHGFAERVGEAPDRYVRARRTLDIDSGGDGLRFGPL</sequence>
<dbReference type="InterPro" id="IPR001279">
    <property type="entry name" value="Metallo-B-lactamas"/>
</dbReference>
<evidence type="ECO:0000256" key="1">
    <source>
        <dbReference type="SAM" id="MobiDB-lite"/>
    </source>
</evidence>
<gene>
    <name evidence="3" type="ORF">GCM10008995_07850</name>
</gene>
<comment type="caution">
    <text evidence="3">The sequence shown here is derived from an EMBL/GenBank/DDBJ whole genome shotgun (WGS) entry which is preliminary data.</text>
</comment>
<organism evidence="3 4">
    <name type="scientific">Halobellus salinus</name>
    <dbReference type="NCBI Taxonomy" id="931585"/>
    <lineage>
        <taxon>Archaea</taxon>
        <taxon>Methanobacteriati</taxon>
        <taxon>Methanobacteriota</taxon>
        <taxon>Stenosarchaea group</taxon>
        <taxon>Halobacteria</taxon>
        <taxon>Halobacteriales</taxon>
        <taxon>Haloferacaceae</taxon>
        <taxon>Halobellus</taxon>
    </lineage>
</organism>
<dbReference type="PANTHER" id="PTHR23131">
    <property type="entry name" value="ENDORIBONUCLEASE LACTB2"/>
    <property type="match status" value="1"/>
</dbReference>
<feature type="domain" description="Metallo-beta-lactamase" evidence="2">
    <location>
        <begin position="18"/>
        <end position="232"/>
    </location>
</feature>
<evidence type="ECO:0000313" key="4">
    <source>
        <dbReference type="Proteomes" id="UP000653099"/>
    </source>
</evidence>
<dbReference type="SUPFAM" id="SSF56281">
    <property type="entry name" value="Metallo-hydrolase/oxidoreductase"/>
    <property type="match status" value="1"/>
</dbReference>
<proteinExistence type="predicted"/>
<dbReference type="RefSeq" id="WP_188786085.1">
    <property type="nucleotide sequence ID" value="NZ_BMOC01000003.1"/>
</dbReference>
<dbReference type="InterPro" id="IPR036866">
    <property type="entry name" value="RibonucZ/Hydroxyglut_hydro"/>
</dbReference>